<keyword evidence="4" id="KW-1185">Reference proteome</keyword>
<dbReference type="OrthoDB" id="1433699at2759"/>
<dbReference type="Proteomes" id="UP000242715">
    <property type="component" value="Unassembled WGS sequence"/>
</dbReference>
<dbReference type="SUPFAM" id="SSF53098">
    <property type="entry name" value="Ribonuclease H-like"/>
    <property type="match status" value="1"/>
</dbReference>
<feature type="domain" description="hAT-like transposase RNase-H fold" evidence="2">
    <location>
        <begin position="67"/>
        <end position="117"/>
    </location>
</feature>
<evidence type="ECO:0000259" key="2">
    <source>
        <dbReference type="Pfam" id="PF14372"/>
    </source>
</evidence>
<dbReference type="InterPro" id="IPR008906">
    <property type="entry name" value="HATC_C_dom"/>
</dbReference>
<reference evidence="4" key="1">
    <citation type="journal article" date="2017" name="Front. Plant Sci.">
        <title>Climate Clever Clovers: New Paradigm to Reduce the Environmental Footprint of Ruminants by Breeding Low Methanogenic Forages Utilizing Haplotype Variation.</title>
        <authorList>
            <person name="Kaur P."/>
            <person name="Appels R."/>
            <person name="Bayer P.E."/>
            <person name="Keeble-Gagnere G."/>
            <person name="Wang J."/>
            <person name="Hirakawa H."/>
            <person name="Shirasawa K."/>
            <person name="Vercoe P."/>
            <person name="Stefanova K."/>
            <person name="Durmic Z."/>
            <person name="Nichols P."/>
            <person name="Revell C."/>
            <person name="Isobe S.N."/>
            <person name="Edwards D."/>
            <person name="Erskine W."/>
        </authorList>
    </citation>
    <scope>NUCLEOTIDE SEQUENCE [LARGE SCALE GENOMIC DNA]</scope>
    <source>
        <strain evidence="4">cv. Daliak</strain>
    </source>
</reference>
<dbReference type="Pfam" id="PF05699">
    <property type="entry name" value="Dimer_Tnp_hAT"/>
    <property type="match status" value="1"/>
</dbReference>
<dbReference type="GO" id="GO:0003677">
    <property type="term" value="F:DNA binding"/>
    <property type="evidence" value="ECO:0007669"/>
    <property type="project" value="InterPro"/>
</dbReference>
<accession>A0A2Z6MIA7</accession>
<feature type="domain" description="HAT C-terminal dimerisation" evidence="1">
    <location>
        <begin position="151"/>
        <end position="234"/>
    </location>
</feature>
<dbReference type="PANTHER" id="PTHR23272:SF166">
    <property type="entry name" value="ZINC FINGER BED DOMAIN-CONTAINING PROTEIN RICESLEEPER 2-LIKE ISOFORM X1"/>
    <property type="match status" value="1"/>
</dbReference>
<dbReference type="EMBL" id="DF973400">
    <property type="protein sequence ID" value="GAU29563.1"/>
    <property type="molecule type" value="Genomic_DNA"/>
</dbReference>
<dbReference type="Pfam" id="PF14372">
    <property type="entry name" value="hAT-like_RNase-H"/>
    <property type="match status" value="1"/>
</dbReference>
<dbReference type="AlphaFoldDB" id="A0A2Z6MIA7"/>
<dbReference type="InterPro" id="IPR012337">
    <property type="entry name" value="RNaseH-like_sf"/>
</dbReference>
<dbReference type="InterPro" id="IPR025525">
    <property type="entry name" value="hAT-like_transposase_RNase-H"/>
</dbReference>
<evidence type="ECO:0000313" key="3">
    <source>
        <dbReference type="EMBL" id="GAU29563.1"/>
    </source>
</evidence>
<evidence type="ECO:0008006" key="5">
    <source>
        <dbReference type="Google" id="ProtNLM"/>
    </source>
</evidence>
<proteinExistence type="predicted"/>
<protein>
    <recommendedName>
        <fullName evidence="5">HAT C-terminal dimerisation domain-containing protein</fullName>
    </recommendedName>
</protein>
<sequence>MYLDLDKSMSVNSTYLMLESAHKDAFKSFHLYDHNYKLCPSVEEWKRVEKICAFLLPFCQTASIINSSTAHPTSNLYFLQVWKVQCVLVECLGVEDEGIKRMAERMMSKIEKYCYSCIGSGSRPTDKVVKIGLSLKTHHQQLIPETGMSQLDIYLDESNLSFHLYEDLDVLQWWKRNNDRFPDLSILACDLLSVPMTTVASTRDFCMGYRVFNKYKDRKLPRNMDARFCTRSWLYNFGSNDGDDNEDSEGIMIEIDHDDVMDDSNFEDDDDGMVVRLSASTSRSDSREAMSPMPSFI</sequence>
<dbReference type="PANTHER" id="PTHR23272">
    <property type="entry name" value="BED FINGER-RELATED"/>
    <property type="match status" value="1"/>
</dbReference>
<organism evidence="3 4">
    <name type="scientific">Trifolium subterraneum</name>
    <name type="common">Subterranean clover</name>
    <dbReference type="NCBI Taxonomy" id="3900"/>
    <lineage>
        <taxon>Eukaryota</taxon>
        <taxon>Viridiplantae</taxon>
        <taxon>Streptophyta</taxon>
        <taxon>Embryophyta</taxon>
        <taxon>Tracheophyta</taxon>
        <taxon>Spermatophyta</taxon>
        <taxon>Magnoliopsida</taxon>
        <taxon>eudicotyledons</taxon>
        <taxon>Gunneridae</taxon>
        <taxon>Pentapetalae</taxon>
        <taxon>rosids</taxon>
        <taxon>fabids</taxon>
        <taxon>Fabales</taxon>
        <taxon>Fabaceae</taxon>
        <taxon>Papilionoideae</taxon>
        <taxon>50 kb inversion clade</taxon>
        <taxon>NPAAA clade</taxon>
        <taxon>Hologalegina</taxon>
        <taxon>IRL clade</taxon>
        <taxon>Trifolieae</taxon>
        <taxon>Trifolium</taxon>
    </lineage>
</organism>
<evidence type="ECO:0000259" key="1">
    <source>
        <dbReference type="Pfam" id="PF05699"/>
    </source>
</evidence>
<name>A0A2Z6MIA7_TRISU</name>
<evidence type="ECO:0000313" key="4">
    <source>
        <dbReference type="Proteomes" id="UP000242715"/>
    </source>
</evidence>
<gene>
    <name evidence="3" type="ORF">TSUD_153130</name>
</gene>
<dbReference type="GO" id="GO:0046983">
    <property type="term" value="F:protein dimerization activity"/>
    <property type="evidence" value="ECO:0007669"/>
    <property type="project" value="InterPro"/>
</dbReference>